<organism evidence="5 6">
    <name type="scientific">Cercospora zeae-maydis SCOH1-5</name>
    <dbReference type="NCBI Taxonomy" id="717836"/>
    <lineage>
        <taxon>Eukaryota</taxon>
        <taxon>Fungi</taxon>
        <taxon>Dikarya</taxon>
        <taxon>Ascomycota</taxon>
        <taxon>Pezizomycotina</taxon>
        <taxon>Dothideomycetes</taxon>
        <taxon>Dothideomycetidae</taxon>
        <taxon>Mycosphaerellales</taxon>
        <taxon>Mycosphaerellaceae</taxon>
        <taxon>Cercospora</taxon>
    </lineage>
</organism>
<accession>A0A6A6FHP1</accession>
<evidence type="ECO:0000259" key="4">
    <source>
        <dbReference type="Pfam" id="PF01967"/>
    </source>
</evidence>
<evidence type="ECO:0000256" key="2">
    <source>
        <dbReference type="ARBA" id="ARBA00023150"/>
    </source>
</evidence>
<dbReference type="UniPathway" id="UPA00344"/>
<dbReference type="EMBL" id="ML992671">
    <property type="protein sequence ID" value="KAF2213007.1"/>
    <property type="molecule type" value="Genomic_DNA"/>
</dbReference>
<dbReference type="Proteomes" id="UP000799539">
    <property type="component" value="Unassembled WGS sequence"/>
</dbReference>
<evidence type="ECO:0000313" key="6">
    <source>
        <dbReference type="Proteomes" id="UP000799539"/>
    </source>
</evidence>
<dbReference type="OrthoDB" id="429626at2759"/>
<proteinExistence type="predicted"/>
<comment type="pathway">
    <text evidence="1">Cofactor biosynthesis; molybdopterin biosynthesis.</text>
</comment>
<sequence length="125" mass="13742">MEALTAATAATLTVFDMCKAVDKYMEIGAGRVLYKNGGKSGLTAKISWATEMGAEWFIERGLEVPKGVKMKSNIGEAEKEQEGEAKKEEGEDGDVPRSDSDVENSAKVIRKCVVRRQFRRSIRPA</sequence>
<feature type="domain" description="Molybdopterin cofactor biosynthesis C (MoaC)" evidence="4">
    <location>
        <begin position="1"/>
        <end position="38"/>
    </location>
</feature>
<feature type="compositionally biased region" description="Basic and acidic residues" evidence="3">
    <location>
        <begin position="76"/>
        <end position="100"/>
    </location>
</feature>
<keyword evidence="6" id="KW-1185">Reference proteome</keyword>
<dbReference type="Gene3D" id="3.30.70.640">
    <property type="entry name" value="Molybdopterin cofactor biosynthesis C (MoaC) domain"/>
    <property type="match status" value="1"/>
</dbReference>
<dbReference type="Pfam" id="PF01967">
    <property type="entry name" value="MoaC"/>
    <property type="match status" value="1"/>
</dbReference>
<gene>
    <name evidence="5" type="ORF">CERZMDRAFT_90538</name>
</gene>
<evidence type="ECO:0000313" key="5">
    <source>
        <dbReference type="EMBL" id="KAF2213007.1"/>
    </source>
</evidence>
<evidence type="ECO:0000256" key="3">
    <source>
        <dbReference type="SAM" id="MobiDB-lite"/>
    </source>
</evidence>
<feature type="region of interest" description="Disordered" evidence="3">
    <location>
        <begin position="69"/>
        <end position="104"/>
    </location>
</feature>
<dbReference type="GO" id="GO:0006777">
    <property type="term" value="P:Mo-molybdopterin cofactor biosynthetic process"/>
    <property type="evidence" value="ECO:0007669"/>
    <property type="project" value="UniProtKB-KW"/>
</dbReference>
<reference evidence="5" key="1">
    <citation type="journal article" date="2020" name="Stud. Mycol.">
        <title>101 Dothideomycetes genomes: a test case for predicting lifestyles and emergence of pathogens.</title>
        <authorList>
            <person name="Haridas S."/>
            <person name="Albert R."/>
            <person name="Binder M."/>
            <person name="Bloem J."/>
            <person name="Labutti K."/>
            <person name="Salamov A."/>
            <person name="Andreopoulos B."/>
            <person name="Baker S."/>
            <person name="Barry K."/>
            <person name="Bills G."/>
            <person name="Bluhm B."/>
            <person name="Cannon C."/>
            <person name="Castanera R."/>
            <person name="Culley D."/>
            <person name="Daum C."/>
            <person name="Ezra D."/>
            <person name="Gonzalez J."/>
            <person name="Henrissat B."/>
            <person name="Kuo A."/>
            <person name="Liang C."/>
            <person name="Lipzen A."/>
            <person name="Lutzoni F."/>
            <person name="Magnuson J."/>
            <person name="Mondo S."/>
            <person name="Nolan M."/>
            <person name="Ohm R."/>
            <person name="Pangilinan J."/>
            <person name="Park H.-J."/>
            <person name="Ramirez L."/>
            <person name="Alfaro M."/>
            <person name="Sun H."/>
            <person name="Tritt A."/>
            <person name="Yoshinaga Y."/>
            <person name="Zwiers L.-H."/>
            <person name="Turgeon B."/>
            <person name="Goodwin S."/>
            <person name="Spatafora J."/>
            <person name="Crous P."/>
            <person name="Grigoriev I."/>
        </authorList>
    </citation>
    <scope>NUCLEOTIDE SEQUENCE</scope>
    <source>
        <strain evidence="5">SCOH1-5</strain>
    </source>
</reference>
<keyword evidence="2" id="KW-0501">Molybdenum cofactor biosynthesis</keyword>
<dbReference type="InterPro" id="IPR036522">
    <property type="entry name" value="MoaC_sf"/>
</dbReference>
<name>A0A6A6FHP1_9PEZI</name>
<dbReference type="InterPro" id="IPR002820">
    <property type="entry name" value="Mopterin_CF_biosynth-C_dom"/>
</dbReference>
<dbReference type="SUPFAM" id="SSF55040">
    <property type="entry name" value="Molybdenum cofactor biosynthesis protein C, MoaC"/>
    <property type="match status" value="1"/>
</dbReference>
<evidence type="ECO:0000256" key="1">
    <source>
        <dbReference type="ARBA" id="ARBA00005046"/>
    </source>
</evidence>
<protein>
    <recommendedName>
        <fullName evidence="4">Molybdopterin cofactor biosynthesis C (MoaC) domain-containing protein</fullName>
    </recommendedName>
</protein>
<dbReference type="AlphaFoldDB" id="A0A6A6FHP1"/>